<dbReference type="EMBL" id="CP035492">
    <property type="protein sequence ID" value="QAY65920.1"/>
    <property type="molecule type" value="Genomic_DNA"/>
</dbReference>
<dbReference type="PANTHER" id="PTHR39198:SF1">
    <property type="entry name" value="ALPHA-GALACTOSIDASE NEW3 DOMAIN-CONTAINING PROTEIN"/>
    <property type="match status" value="1"/>
</dbReference>
<dbReference type="Proteomes" id="UP000293568">
    <property type="component" value="Chromosome"/>
</dbReference>
<dbReference type="AlphaFoldDB" id="A0A4P6ES52"/>
<evidence type="ECO:0000259" key="2">
    <source>
        <dbReference type="Pfam" id="PF10633"/>
    </source>
</evidence>
<dbReference type="RefSeq" id="WP_129438949.1">
    <property type="nucleotide sequence ID" value="NZ_CP035492.1"/>
</dbReference>
<dbReference type="Pfam" id="PF10633">
    <property type="entry name" value="NPCBM_assoc"/>
    <property type="match status" value="1"/>
</dbReference>
<organism evidence="3 4">
    <name type="scientific">Paenibacillus protaetiae</name>
    <dbReference type="NCBI Taxonomy" id="2509456"/>
    <lineage>
        <taxon>Bacteria</taxon>
        <taxon>Bacillati</taxon>
        <taxon>Bacillota</taxon>
        <taxon>Bacilli</taxon>
        <taxon>Bacillales</taxon>
        <taxon>Paenibacillaceae</taxon>
        <taxon>Paenibacillus</taxon>
    </lineage>
</organism>
<dbReference type="InterPro" id="IPR018905">
    <property type="entry name" value="A-galactase_NEW3"/>
</dbReference>
<feature type="domain" description="Alpha-galactosidase NEW3" evidence="2">
    <location>
        <begin position="268"/>
        <end position="342"/>
    </location>
</feature>
<accession>A0A4P6ES52</accession>
<keyword evidence="1" id="KW-1133">Transmembrane helix</keyword>
<proteinExistence type="predicted"/>
<dbReference type="OrthoDB" id="8631677at2"/>
<dbReference type="InterPro" id="IPR013783">
    <property type="entry name" value="Ig-like_fold"/>
</dbReference>
<gene>
    <name evidence="3" type="ORF">ET464_05490</name>
</gene>
<dbReference type="Gene3D" id="2.60.40.10">
    <property type="entry name" value="Immunoglobulins"/>
    <property type="match status" value="1"/>
</dbReference>
<evidence type="ECO:0000313" key="3">
    <source>
        <dbReference type="EMBL" id="QAY65920.1"/>
    </source>
</evidence>
<keyword evidence="1" id="KW-0472">Membrane</keyword>
<name>A0A4P6ES52_9BACL</name>
<keyword evidence="1" id="KW-0812">Transmembrane</keyword>
<dbReference type="KEGG" id="pprt:ET464_05490"/>
<protein>
    <recommendedName>
        <fullName evidence="2">Alpha-galactosidase NEW3 domain-containing protein</fullName>
    </recommendedName>
</protein>
<keyword evidence="4" id="KW-1185">Reference proteome</keyword>
<dbReference type="PANTHER" id="PTHR39198">
    <property type="entry name" value="HYPOTHETICAL MEMBRANE PROTEIN, CONSERVED"/>
    <property type="match status" value="1"/>
</dbReference>
<feature type="transmembrane region" description="Helical" evidence="1">
    <location>
        <begin position="362"/>
        <end position="382"/>
    </location>
</feature>
<reference evidence="3 4" key="1">
    <citation type="submission" date="2019-01" db="EMBL/GenBank/DDBJ databases">
        <title>Genome sequencing of strain FW100M-2.</title>
        <authorList>
            <person name="Heo J."/>
            <person name="Kim S.-J."/>
            <person name="Kim J.-S."/>
            <person name="Hong S.-B."/>
            <person name="Kwon S.-W."/>
        </authorList>
    </citation>
    <scope>NUCLEOTIDE SEQUENCE [LARGE SCALE GENOMIC DNA]</scope>
    <source>
        <strain evidence="3 4">FW100M-2</strain>
    </source>
</reference>
<evidence type="ECO:0000256" key="1">
    <source>
        <dbReference type="SAM" id="Phobius"/>
    </source>
</evidence>
<sequence length="388" mass="40988">MLQACRKTGYKWLLALGIAFGTVSAGLGALPAAAAGSVELYTPYLQLSAPPGDSIAYSIDVINHGSSTETVDLGFDTKGNKWDYELTAGGRTVSKLAVKGGETQTVNLQLDVPLEINKGVYQFQLNAGGEALPLAVQVSEQGTFRTELTTDQPNIQGHSDSTFTFSATLRNRTAEKQTYALAAKAETGWDVTFSDGSNSVTSVDVDPNGEKSITITAKPPESVKAGKYDIPITASNNSTSANTTVEAVVTGTYNMTLSTPNDLLSTHVTAGSQRKVDLVVTNTGSAELKQVAMSADTPTDWEVTFEPSTIDSIQPGQTAHVQATIKADKKALAGDYVVNVNAAAPEKSANAQFRVAVKSSVLWGWIGIVIILAVIGGIYGLFRKFGRR</sequence>
<evidence type="ECO:0000313" key="4">
    <source>
        <dbReference type="Proteomes" id="UP000293568"/>
    </source>
</evidence>